<evidence type="ECO:0000313" key="2">
    <source>
        <dbReference type="EMBL" id="MDR6100116.1"/>
    </source>
</evidence>
<evidence type="ECO:0000313" key="4">
    <source>
        <dbReference type="Proteomes" id="UP001255601"/>
    </source>
</evidence>
<dbReference type="Proteomes" id="UP001255601">
    <property type="component" value="Unassembled WGS sequence"/>
</dbReference>
<sequence>MRGRCIFFAPLRLQLRTVGDKSYQSHLFPVDEVEPTSSRSIVAFSLAPPTPLQRGRLQFFQSSNHKGFGYDRA</sequence>
<evidence type="ECO:0000313" key="3">
    <source>
        <dbReference type="Proteomes" id="UP001224781"/>
    </source>
</evidence>
<accession>A0AAJ2BBR7</accession>
<evidence type="ECO:0000313" key="1">
    <source>
        <dbReference type="EMBL" id="MDQ1184338.1"/>
    </source>
</evidence>
<reference evidence="2" key="1">
    <citation type="submission" date="2023-08" db="EMBL/GenBank/DDBJ databases">
        <title>Functional and genomic diversity of the sorghum phyllosphere microbiome.</title>
        <authorList>
            <person name="Shade A."/>
        </authorList>
    </citation>
    <scope>NUCLEOTIDE SEQUENCE</scope>
    <source>
        <strain evidence="2">SORGH_AS_0974</strain>
        <strain evidence="1 3">SORGH_AS_1126</strain>
    </source>
</reference>
<organism evidence="2 4">
    <name type="scientific">Agrobacterium larrymoorei</name>
    <dbReference type="NCBI Taxonomy" id="160699"/>
    <lineage>
        <taxon>Bacteria</taxon>
        <taxon>Pseudomonadati</taxon>
        <taxon>Pseudomonadota</taxon>
        <taxon>Alphaproteobacteria</taxon>
        <taxon>Hyphomicrobiales</taxon>
        <taxon>Rhizobiaceae</taxon>
        <taxon>Rhizobium/Agrobacterium group</taxon>
        <taxon>Agrobacterium</taxon>
    </lineage>
</organism>
<dbReference type="Proteomes" id="UP001224781">
    <property type="component" value="Unassembled WGS sequence"/>
</dbReference>
<dbReference type="EMBL" id="JAUTBL010000001">
    <property type="protein sequence ID" value="MDQ1184338.1"/>
    <property type="molecule type" value="Genomic_DNA"/>
</dbReference>
<proteinExistence type="predicted"/>
<gene>
    <name evidence="2" type="ORF">QE369_000294</name>
    <name evidence="1" type="ORF">QE408_001460</name>
</gene>
<keyword evidence="3" id="KW-1185">Reference proteome</keyword>
<dbReference type="AlphaFoldDB" id="A0AAJ2BBR7"/>
<protein>
    <submittedName>
        <fullName evidence="2">Uncharacterized protein</fullName>
    </submittedName>
</protein>
<dbReference type="EMBL" id="JAVIZC010000001">
    <property type="protein sequence ID" value="MDR6100116.1"/>
    <property type="molecule type" value="Genomic_DNA"/>
</dbReference>
<comment type="caution">
    <text evidence="2">The sequence shown here is derived from an EMBL/GenBank/DDBJ whole genome shotgun (WGS) entry which is preliminary data.</text>
</comment>
<name>A0AAJ2BBR7_9HYPH</name>